<dbReference type="GeneID" id="85364944"/>
<dbReference type="EMBL" id="JAUEPS010000013">
    <property type="protein sequence ID" value="KAK0460086.1"/>
    <property type="molecule type" value="Genomic_DNA"/>
</dbReference>
<reference evidence="1" key="1">
    <citation type="submission" date="2023-06" db="EMBL/GenBank/DDBJ databases">
        <authorList>
            <consortium name="Lawrence Berkeley National Laboratory"/>
            <person name="Ahrendt S."/>
            <person name="Sahu N."/>
            <person name="Indic B."/>
            <person name="Wong-Bajracharya J."/>
            <person name="Merenyi Z."/>
            <person name="Ke H.-M."/>
            <person name="Monk M."/>
            <person name="Kocsube S."/>
            <person name="Drula E."/>
            <person name="Lipzen A."/>
            <person name="Balint B."/>
            <person name="Henrissat B."/>
            <person name="Andreopoulos B."/>
            <person name="Martin F.M."/>
            <person name="Harder C.B."/>
            <person name="Rigling D."/>
            <person name="Ford K.L."/>
            <person name="Foster G.D."/>
            <person name="Pangilinan J."/>
            <person name="Papanicolaou A."/>
            <person name="Barry K."/>
            <person name="LaButti K."/>
            <person name="Viragh M."/>
            <person name="Koriabine M."/>
            <person name="Yan M."/>
            <person name="Riley R."/>
            <person name="Champramary S."/>
            <person name="Plett K.L."/>
            <person name="Tsai I.J."/>
            <person name="Slot J."/>
            <person name="Sipos G."/>
            <person name="Plett J."/>
            <person name="Nagy L.G."/>
            <person name="Grigoriev I.V."/>
        </authorList>
    </citation>
    <scope>NUCLEOTIDE SEQUENCE</scope>
    <source>
        <strain evidence="1">CCBAS 213</strain>
    </source>
</reference>
<protein>
    <submittedName>
        <fullName evidence="1">Uncharacterized protein</fullName>
    </submittedName>
</protein>
<comment type="caution">
    <text evidence="1">The sequence shown here is derived from an EMBL/GenBank/DDBJ whole genome shotgun (WGS) entry which is preliminary data.</text>
</comment>
<organism evidence="1 2">
    <name type="scientific">Armillaria tabescens</name>
    <name type="common">Ringless honey mushroom</name>
    <name type="synonym">Agaricus tabescens</name>
    <dbReference type="NCBI Taxonomy" id="1929756"/>
    <lineage>
        <taxon>Eukaryota</taxon>
        <taxon>Fungi</taxon>
        <taxon>Dikarya</taxon>
        <taxon>Basidiomycota</taxon>
        <taxon>Agaricomycotina</taxon>
        <taxon>Agaricomycetes</taxon>
        <taxon>Agaricomycetidae</taxon>
        <taxon>Agaricales</taxon>
        <taxon>Marasmiineae</taxon>
        <taxon>Physalacriaceae</taxon>
        <taxon>Desarmillaria</taxon>
    </lineage>
</organism>
<name>A0AA39KF85_ARMTA</name>
<dbReference type="AlphaFoldDB" id="A0AA39KF85"/>
<evidence type="ECO:0000313" key="2">
    <source>
        <dbReference type="Proteomes" id="UP001175211"/>
    </source>
</evidence>
<proteinExistence type="predicted"/>
<dbReference type="Proteomes" id="UP001175211">
    <property type="component" value="Unassembled WGS sequence"/>
</dbReference>
<keyword evidence="2" id="KW-1185">Reference proteome</keyword>
<evidence type="ECO:0000313" key="1">
    <source>
        <dbReference type="EMBL" id="KAK0460086.1"/>
    </source>
</evidence>
<dbReference type="RefSeq" id="XP_060332212.1">
    <property type="nucleotide sequence ID" value="XM_060481396.1"/>
</dbReference>
<gene>
    <name evidence="1" type="ORF">EV420DRAFT_250308</name>
</gene>
<sequence>MFVLVLEEASATVAFASLFMLTISFSLETSCIPFFNLEPQPVFTGTSILCHVNTSTLRVRRITLLATPLEDMGIRAPSLLQLTLPPRGAPFKRSAESEHR</sequence>
<accession>A0AA39KF85</accession>